<reference evidence="1 2" key="1">
    <citation type="journal article" date="2014" name="Agronomy (Basel)">
        <title>A Draft Genome Sequence for Ensete ventricosum, the Drought-Tolerant Tree Against Hunger.</title>
        <authorList>
            <person name="Harrison J."/>
            <person name="Moore K.A."/>
            <person name="Paszkiewicz K."/>
            <person name="Jones T."/>
            <person name="Grant M."/>
            <person name="Ambacheew D."/>
            <person name="Muzemil S."/>
            <person name="Studholme D.J."/>
        </authorList>
    </citation>
    <scope>NUCLEOTIDE SEQUENCE [LARGE SCALE GENOMIC DNA]</scope>
</reference>
<gene>
    <name evidence="1" type="ORF">B296_00024239</name>
</gene>
<evidence type="ECO:0000313" key="2">
    <source>
        <dbReference type="Proteomes" id="UP000287651"/>
    </source>
</evidence>
<accession>A0A427A7G9</accession>
<evidence type="ECO:0008006" key="3">
    <source>
        <dbReference type="Google" id="ProtNLM"/>
    </source>
</evidence>
<proteinExistence type="predicted"/>
<protein>
    <recommendedName>
        <fullName evidence="3">Peptidase A2 domain-containing protein</fullName>
    </recommendedName>
</protein>
<dbReference type="AlphaFoldDB" id="A0A427A7G9"/>
<evidence type="ECO:0000313" key="1">
    <source>
        <dbReference type="EMBL" id="RRT72206.1"/>
    </source>
</evidence>
<name>A0A427A7G9_ENSVE</name>
<organism evidence="1 2">
    <name type="scientific">Ensete ventricosum</name>
    <name type="common">Abyssinian banana</name>
    <name type="synonym">Musa ensete</name>
    <dbReference type="NCBI Taxonomy" id="4639"/>
    <lineage>
        <taxon>Eukaryota</taxon>
        <taxon>Viridiplantae</taxon>
        <taxon>Streptophyta</taxon>
        <taxon>Embryophyta</taxon>
        <taxon>Tracheophyta</taxon>
        <taxon>Spermatophyta</taxon>
        <taxon>Magnoliopsida</taxon>
        <taxon>Liliopsida</taxon>
        <taxon>Zingiberales</taxon>
        <taxon>Musaceae</taxon>
        <taxon>Ensete</taxon>
    </lineage>
</organism>
<dbReference type="EMBL" id="AMZH03003477">
    <property type="protein sequence ID" value="RRT72206.1"/>
    <property type="molecule type" value="Genomic_DNA"/>
</dbReference>
<comment type="caution">
    <text evidence="1">The sequence shown here is derived from an EMBL/GenBank/DDBJ whole genome shotgun (WGS) entry which is preliminary data.</text>
</comment>
<dbReference type="Proteomes" id="UP000287651">
    <property type="component" value="Unassembled WGS sequence"/>
</dbReference>
<sequence length="77" mass="8297">MAKACVKNVMIDTGSSADILYFDAFQKLGLTDKDLVSLTSALTGFIGDSVSRLGAATIAVTFGEEPRSKLSWCCSWW</sequence>